<accession>A0A6G0Y392</accession>
<protein>
    <submittedName>
        <fullName evidence="2">THAP-type domain-containing protein</fullName>
    </submittedName>
</protein>
<dbReference type="Proteomes" id="UP000478052">
    <property type="component" value="Unassembled WGS sequence"/>
</dbReference>
<evidence type="ECO:0000313" key="3">
    <source>
        <dbReference type="Proteomes" id="UP000478052"/>
    </source>
</evidence>
<evidence type="ECO:0000313" key="2">
    <source>
        <dbReference type="EMBL" id="KAF0748304.1"/>
    </source>
</evidence>
<dbReference type="OrthoDB" id="6629190at2759"/>
<keyword evidence="3" id="KW-1185">Reference proteome</keyword>
<name>A0A6G0Y392_APHCR</name>
<proteinExistence type="predicted"/>
<sequence>MKSVLAISHSKSIKNWTCSVNGELGFLHEVLRALDTLHPEDKHCNLTFDAMFIRRQVIWNDKANKFVDYCDFGNDIQLEGNQVEVTEVLVFMLISLNGKWKLPIGYFFQNKIQSQVQAEQWECYNNVVITHLSQLLLFFFVT</sequence>
<evidence type="ECO:0000259" key="1">
    <source>
        <dbReference type="Pfam" id="PF21787"/>
    </source>
</evidence>
<reference evidence="2 3" key="1">
    <citation type="submission" date="2019-08" db="EMBL/GenBank/DDBJ databases">
        <title>Whole genome of Aphis craccivora.</title>
        <authorList>
            <person name="Voronova N.V."/>
            <person name="Shulinski R.S."/>
            <person name="Bandarenka Y.V."/>
            <person name="Zhorov D.G."/>
            <person name="Warner D."/>
        </authorList>
    </citation>
    <scope>NUCLEOTIDE SEQUENCE [LARGE SCALE GENOMIC DNA]</scope>
    <source>
        <strain evidence="2">180601</strain>
        <tissue evidence="2">Whole Body</tissue>
    </source>
</reference>
<comment type="caution">
    <text evidence="2">The sequence shown here is derived from an EMBL/GenBank/DDBJ whole genome shotgun (WGS) entry which is preliminary data.</text>
</comment>
<gene>
    <name evidence="2" type="ORF">FWK35_00031201</name>
</gene>
<dbReference type="InterPro" id="IPR048365">
    <property type="entry name" value="TNP-like_RNaseH_N"/>
</dbReference>
<organism evidence="2 3">
    <name type="scientific">Aphis craccivora</name>
    <name type="common">Cowpea aphid</name>
    <dbReference type="NCBI Taxonomy" id="307492"/>
    <lineage>
        <taxon>Eukaryota</taxon>
        <taxon>Metazoa</taxon>
        <taxon>Ecdysozoa</taxon>
        <taxon>Arthropoda</taxon>
        <taxon>Hexapoda</taxon>
        <taxon>Insecta</taxon>
        <taxon>Pterygota</taxon>
        <taxon>Neoptera</taxon>
        <taxon>Paraneoptera</taxon>
        <taxon>Hemiptera</taxon>
        <taxon>Sternorrhyncha</taxon>
        <taxon>Aphidomorpha</taxon>
        <taxon>Aphidoidea</taxon>
        <taxon>Aphididae</taxon>
        <taxon>Aphidini</taxon>
        <taxon>Aphis</taxon>
        <taxon>Aphis</taxon>
    </lineage>
</organism>
<dbReference type="Pfam" id="PF21787">
    <property type="entry name" value="TNP-like_RNaseH_N"/>
    <property type="match status" value="1"/>
</dbReference>
<feature type="domain" description="Transposable element P transposase-like RNase H" evidence="1">
    <location>
        <begin position="23"/>
        <end position="119"/>
    </location>
</feature>
<dbReference type="EMBL" id="VUJU01006533">
    <property type="protein sequence ID" value="KAF0748304.1"/>
    <property type="molecule type" value="Genomic_DNA"/>
</dbReference>
<dbReference type="AlphaFoldDB" id="A0A6G0Y392"/>